<name>A0A7Y4P564_9ACTN</name>
<evidence type="ECO:0000313" key="2">
    <source>
        <dbReference type="EMBL" id="MBB6564382.1"/>
    </source>
</evidence>
<organism evidence="3 4">
    <name type="scientific">Kribbella sandramycini</name>
    <dbReference type="NCBI Taxonomy" id="60450"/>
    <lineage>
        <taxon>Bacteria</taxon>
        <taxon>Bacillati</taxon>
        <taxon>Actinomycetota</taxon>
        <taxon>Actinomycetes</taxon>
        <taxon>Propionibacteriales</taxon>
        <taxon>Kribbellaceae</taxon>
        <taxon>Kribbella</taxon>
    </lineage>
</organism>
<feature type="region of interest" description="Disordered" evidence="1">
    <location>
        <begin position="1"/>
        <end position="45"/>
    </location>
</feature>
<dbReference type="AlphaFoldDB" id="A0A7Y4P564"/>
<sequence>MARGTLNPKKPNSVNRNASAITAPAHVLTDDGLTRGPSLEDATGRDDWDADVRRWYDGWRTAPQAQIFTATDWQRLALLAPLVERYFADPKPATMSEIRLNEERLGATHVDRLRARIAVTNDATPNAAVLSIAPDAEDDSDVLGLL</sequence>
<reference evidence="3 4" key="1">
    <citation type="submission" date="2020-05" db="EMBL/GenBank/DDBJ databases">
        <title>Genome sequence of Kribbella sandramycini ATCC 39419.</title>
        <authorList>
            <person name="Maclea K.S."/>
            <person name="Fair J.L."/>
        </authorList>
    </citation>
    <scope>NUCLEOTIDE SEQUENCE [LARGE SCALE GENOMIC DNA]</scope>
    <source>
        <strain evidence="3 4">ATCC 39419</strain>
    </source>
</reference>
<gene>
    <name evidence="2" type="ORF">HNR71_000019</name>
    <name evidence="3" type="ORF">HPO96_36935</name>
</gene>
<dbReference type="EMBL" id="JACHKF010000001">
    <property type="protein sequence ID" value="MBB6564382.1"/>
    <property type="molecule type" value="Genomic_DNA"/>
</dbReference>
<dbReference type="Proteomes" id="UP000553957">
    <property type="component" value="Unassembled WGS sequence"/>
</dbReference>
<dbReference type="InterPro" id="IPR057972">
    <property type="entry name" value="Terminase_7"/>
</dbReference>
<dbReference type="EMBL" id="JABJRC010000018">
    <property type="protein sequence ID" value="NOL45845.1"/>
    <property type="molecule type" value="Genomic_DNA"/>
</dbReference>
<reference evidence="2 5" key="2">
    <citation type="submission" date="2020-08" db="EMBL/GenBank/DDBJ databases">
        <title>Sequencing the genomes of 1000 actinobacteria strains.</title>
        <authorList>
            <person name="Klenk H.-P."/>
        </authorList>
    </citation>
    <scope>NUCLEOTIDE SEQUENCE [LARGE SCALE GENOMIC DNA]</scope>
    <source>
        <strain evidence="2 5">DSM 15626</strain>
    </source>
</reference>
<protein>
    <recommendedName>
        <fullName evidence="6">Terminase small subunit</fullName>
    </recommendedName>
</protein>
<accession>A0A7Y4P564</accession>
<evidence type="ECO:0000313" key="4">
    <source>
        <dbReference type="Proteomes" id="UP000534306"/>
    </source>
</evidence>
<evidence type="ECO:0000313" key="3">
    <source>
        <dbReference type="EMBL" id="NOL45845.1"/>
    </source>
</evidence>
<dbReference type="Pfam" id="PF25673">
    <property type="entry name" value="Terminase_7"/>
    <property type="match status" value="1"/>
</dbReference>
<dbReference type="RefSeq" id="WP_171679145.1">
    <property type="nucleotide sequence ID" value="NZ_BAAAGT010000022.1"/>
</dbReference>
<evidence type="ECO:0000313" key="5">
    <source>
        <dbReference type="Proteomes" id="UP000553957"/>
    </source>
</evidence>
<keyword evidence="4" id="KW-1185">Reference proteome</keyword>
<proteinExistence type="predicted"/>
<feature type="compositionally biased region" description="Polar residues" evidence="1">
    <location>
        <begin position="10"/>
        <end position="20"/>
    </location>
</feature>
<evidence type="ECO:0008006" key="6">
    <source>
        <dbReference type="Google" id="ProtNLM"/>
    </source>
</evidence>
<evidence type="ECO:0000256" key="1">
    <source>
        <dbReference type="SAM" id="MobiDB-lite"/>
    </source>
</evidence>
<dbReference type="Proteomes" id="UP000534306">
    <property type="component" value="Unassembled WGS sequence"/>
</dbReference>
<comment type="caution">
    <text evidence="3">The sequence shown here is derived from an EMBL/GenBank/DDBJ whole genome shotgun (WGS) entry which is preliminary data.</text>
</comment>